<dbReference type="Proteomes" id="UP000092164">
    <property type="component" value="Unassembled WGS sequence"/>
</dbReference>
<dbReference type="InterPro" id="IPR003399">
    <property type="entry name" value="Mce/MlaD"/>
</dbReference>
<dbReference type="PANTHER" id="PTHR33371">
    <property type="entry name" value="INTERMEMBRANE PHOSPHOLIPID TRANSPORT SYSTEM BINDING PROTEIN MLAD-RELATED"/>
    <property type="match status" value="1"/>
</dbReference>
<evidence type="ECO:0000256" key="1">
    <source>
        <dbReference type="SAM" id="Phobius"/>
    </source>
</evidence>
<dbReference type="EMBL" id="LZFP01000003">
    <property type="protein sequence ID" value="OBR41306.1"/>
    <property type="molecule type" value="Genomic_DNA"/>
</dbReference>
<name>A0A1B7ZD82_9FLAO</name>
<comment type="caution">
    <text evidence="3">The sequence shown here is derived from an EMBL/GenBank/DDBJ whole genome shotgun (WGS) entry which is preliminary data.</text>
</comment>
<reference evidence="4" key="1">
    <citation type="submission" date="2016-06" db="EMBL/GenBank/DDBJ databases">
        <authorList>
            <person name="Zhan P."/>
        </authorList>
    </citation>
    <scope>NUCLEOTIDE SEQUENCE [LARGE SCALE GENOMIC DNA]</scope>
    <source>
        <strain evidence="4">T28</strain>
    </source>
</reference>
<dbReference type="STRING" id="1836467.BTR34_14700"/>
<feature type="transmembrane region" description="Helical" evidence="1">
    <location>
        <begin position="7"/>
        <end position="27"/>
    </location>
</feature>
<evidence type="ECO:0000313" key="4">
    <source>
        <dbReference type="Proteomes" id="UP000092164"/>
    </source>
</evidence>
<accession>A0A1B7ZD82</accession>
<evidence type="ECO:0000259" key="2">
    <source>
        <dbReference type="Pfam" id="PF02470"/>
    </source>
</evidence>
<evidence type="ECO:0000313" key="3">
    <source>
        <dbReference type="EMBL" id="OBR41306.1"/>
    </source>
</evidence>
<dbReference type="PANTHER" id="PTHR33371:SF4">
    <property type="entry name" value="INTERMEMBRANE PHOSPHOLIPID TRANSPORT SYSTEM BINDING PROTEIN MLAD"/>
    <property type="match status" value="1"/>
</dbReference>
<sequence length="322" mass="35035">MKLSRELKTGIIVIGGILLFIMGFSFLKSSPIFDNSKTFYAVYPNVGGLQSGTSVSINGFNVGKVINIKFLDEQGNLLVTFNVSNEFEFSKNSTVELYDTGIIGGKGLQIKPVFDATDLAQSGDTLMTETRPGITDLAQQKLTPLVRKFESAISGADSVLVNVNSVLDEKTKIELKEVIGGLNALITSLNGSASSLNTILKDNDEKLDNSFKNFEILTANFAKLSDSLNSAGLGRTLASLESTMASLDKVTNKIESGDGTLGLLMNDKEMYTNLTNASRELDLLLQDFRLNPKRYVNVSVFGKKQKEYELPEDDPAANTIEK</sequence>
<dbReference type="Pfam" id="PF02470">
    <property type="entry name" value="MlaD"/>
    <property type="match status" value="1"/>
</dbReference>
<feature type="domain" description="Mce/MlaD" evidence="2">
    <location>
        <begin position="36"/>
        <end position="112"/>
    </location>
</feature>
<dbReference type="InterPro" id="IPR052336">
    <property type="entry name" value="MlaD_Phospholipid_Transporter"/>
</dbReference>
<keyword evidence="1" id="KW-1133">Transmembrane helix</keyword>
<keyword evidence="4" id="KW-1185">Reference proteome</keyword>
<organism evidence="3 4">
    <name type="scientific">Maribacter hydrothermalis</name>
    <dbReference type="NCBI Taxonomy" id="1836467"/>
    <lineage>
        <taxon>Bacteria</taxon>
        <taxon>Pseudomonadati</taxon>
        <taxon>Bacteroidota</taxon>
        <taxon>Flavobacteriia</taxon>
        <taxon>Flavobacteriales</taxon>
        <taxon>Flavobacteriaceae</taxon>
        <taxon>Maribacter</taxon>
    </lineage>
</organism>
<dbReference type="OrthoDB" id="9769132at2"/>
<gene>
    <name evidence="3" type="ORF">A9200_13395</name>
</gene>
<dbReference type="AlphaFoldDB" id="A0A1B7ZD82"/>
<keyword evidence="1" id="KW-0812">Transmembrane</keyword>
<protein>
    <submittedName>
        <fullName evidence="3">ABC transporter substrate-binding protein</fullName>
    </submittedName>
</protein>
<dbReference type="RefSeq" id="WP_068482519.1">
    <property type="nucleotide sequence ID" value="NZ_CP018760.1"/>
</dbReference>
<dbReference type="KEGG" id="mart:BTR34_14700"/>
<proteinExistence type="predicted"/>
<keyword evidence="1" id="KW-0472">Membrane</keyword>